<accession>A0A194WTT6</accession>
<dbReference type="InterPro" id="IPR051711">
    <property type="entry name" value="Stress_Response_Reg"/>
</dbReference>
<dbReference type="GO" id="GO:0008270">
    <property type="term" value="F:zinc ion binding"/>
    <property type="evidence" value="ECO:0007669"/>
    <property type="project" value="InterPro"/>
</dbReference>
<keyword evidence="7" id="KW-1133">Transmembrane helix</keyword>
<feature type="transmembrane region" description="Helical" evidence="7">
    <location>
        <begin position="346"/>
        <end position="364"/>
    </location>
</feature>
<evidence type="ECO:0000256" key="3">
    <source>
        <dbReference type="ARBA" id="ARBA00023125"/>
    </source>
</evidence>
<keyword evidence="3" id="KW-0238">DNA-binding</keyword>
<dbReference type="InParanoid" id="A0A194WTT6"/>
<evidence type="ECO:0000256" key="7">
    <source>
        <dbReference type="SAM" id="Phobius"/>
    </source>
</evidence>
<dbReference type="RefSeq" id="XP_018065454.1">
    <property type="nucleotide sequence ID" value="XM_018220451.1"/>
</dbReference>
<evidence type="ECO:0000256" key="1">
    <source>
        <dbReference type="ARBA" id="ARBA00004123"/>
    </source>
</evidence>
<keyword evidence="2" id="KW-0805">Transcription regulation</keyword>
<organism evidence="9 10">
    <name type="scientific">Mollisia scopiformis</name>
    <name type="common">Conifer needle endophyte fungus</name>
    <name type="synonym">Phialocephala scopiformis</name>
    <dbReference type="NCBI Taxonomy" id="149040"/>
    <lineage>
        <taxon>Eukaryota</taxon>
        <taxon>Fungi</taxon>
        <taxon>Dikarya</taxon>
        <taxon>Ascomycota</taxon>
        <taxon>Pezizomycotina</taxon>
        <taxon>Leotiomycetes</taxon>
        <taxon>Helotiales</taxon>
        <taxon>Mollisiaceae</taxon>
        <taxon>Mollisia</taxon>
    </lineage>
</organism>
<evidence type="ECO:0000313" key="10">
    <source>
        <dbReference type="Proteomes" id="UP000070700"/>
    </source>
</evidence>
<dbReference type="GO" id="GO:0006351">
    <property type="term" value="P:DNA-templated transcription"/>
    <property type="evidence" value="ECO:0007669"/>
    <property type="project" value="InterPro"/>
</dbReference>
<feature type="compositionally biased region" description="Polar residues" evidence="6">
    <location>
        <begin position="458"/>
        <end position="470"/>
    </location>
</feature>
<name>A0A194WTT6_MOLSC</name>
<dbReference type="GO" id="GO:0005634">
    <property type="term" value="C:nucleus"/>
    <property type="evidence" value="ECO:0007669"/>
    <property type="project" value="UniProtKB-SubCell"/>
</dbReference>
<dbReference type="PANTHER" id="PTHR47540:SF3">
    <property type="entry name" value="ZN(II)2CYS6 TRANSCRIPTION FACTOR (EUROFUNG)"/>
    <property type="match status" value="1"/>
</dbReference>
<feature type="domain" description="Xylanolytic transcriptional activator regulatory" evidence="8">
    <location>
        <begin position="112"/>
        <end position="189"/>
    </location>
</feature>
<keyword evidence="4" id="KW-0804">Transcription</keyword>
<keyword evidence="7" id="KW-0812">Transmembrane</keyword>
<dbReference type="GeneID" id="28830177"/>
<evidence type="ECO:0000256" key="5">
    <source>
        <dbReference type="ARBA" id="ARBA00023242"/>
    </source>
</evidence>
<dbReference type="GO" id="GO:0043565">
    <property type="term" value="F:sequence-specific DNA binding"/>
    <property type="evidence" value="ECO:0007669"/>
    <property type="project" value="TreeGrafter"/>
</dbReference>
<dbReference type="KEGG" id="psco:LY89DRAFT_739310"/>
<evidence type="ECO:0000256" key="4">
    <source>
        <dbReference type="ARBA" id="ARBA00023163"/>
    </source>
</evidence>
<comment type="subcellular location">
    <subcellularLocation>
        <location evidence="1">Nucleus</location>
    </subcellularLocation>
</comment>
<dbReference type="EMBL" id="KQ947427">
    <property type="protein sequence ID" value="KUJ11099.1"/>
    <property type="molecule type" value="Genomic_DNA"/>
</dbReference>
<protein>
    <recommendedName>
        <fullName evidence="8">Xylanolytic transcriptional activator regulatory domain-containing protein</fullName>
    </recommendedName>
</protein>
<dbReference type="OrthoDB" id="2579025at2759"/>
<dbReference type="Proteomes" id="UP000070700">
    <property type="component" value="Unassembled WGS sequence"/>
</dbReference>
<evidence type="ECO:0000313" key="9">
    <source>
        <dbReference type="EMBL" id="KUJ11099.1"/>
    </source>
</evidence>
<evidence type="ECO:0000259" key="8">
    <source>
        <dbReference type="SMART" id="SM00906"/>
    </source>
</evidence>
<reference evidence="9 10" key="1">
    <citation type="submission" date="2015-10" db="EMBL/GenBank/DDBJ databases">
        <title>Full genome of DAOMC 229536 Phialocephala scopiformis, a fungal endophyte of spruce producing the potent anti-insectan compound rugulosin.</title>
        <authorList>
            <consortium name="DOE Joint Genome Institute"/>
            <person name="Walker A.K."/>
            <person name="Frasz S.L."/>
            <person name="Seifert K.A."/>
            <person name="Miller J.D."/>
            <person name="Mondo S.J."/>
            <person name="Labutti K."/>
            <person name="Lipzen A."/>
            <person name="Dockter R."/>
            <person name="Kennedy M."/>
            <person name="Grigoriev I.V."/>
            <person name="Spatafora J.W."/>
        </authorList>
    </citation>
    <scope>NUCLEOTIDE SEQUENCE [LARGE SCALE GENOMIC DNA]</scope>
    <source>
        <strain evidence="9 10">CBS 120377</strain>
    </source>
</reference>
<evidence type="ECO:0000256" key="2">
    <source>
        <dbReference type="ARBA" id="ARBA00023015"/>
    </source>
</evidence>
<dbReference type="SMART" id="SM00906">
    <property type="entry name" value="Fungal_trans"/>
    <property type="match status" value="1"/>
</dbReference>
<evidence type="ECO:0000256" key="6">
    <source>
        <dbReference type="SAM" id="MobiDB-lite"/>
    </source>
</evidence>
<sequence length="538" mass="60305">MPTYRFLHRATAEAWLKRVCDENENRVNNEAPLSNAKVALVLLILATATLYGEDAVGTLHDAEADDGAQSGIFFAAAEHRLSIESGPIRLESVQARLATSMYLLGSSRINQAWYTFGTTSQMILALGLHRKRFTQSHATSFNLVEVEIRKRIFWSAYTLDKYLSVILGRPRIFRDEDIDQQLPERINDSDLTNTVAKSRSTHNQCVSDGPVLHAKLARIVGKISSDLYPTTTTSNTKWVEVAQQRTAELKAWKESLPAFLEPEKVDPSMLIPIFQRQSSVLRLAYLHALILANRPSILKNFADLSRPQDPLTGEMEDRLKECIDAAVLVVETVNGFIEESRMRKPYWFTHYIAFCAISTLYVYAIQNAQRSGLSEDKSVPPTHLRYFEAAERCQRGIYGTTAPSSPFRRYNIILDELKKEVALRLHPRSGFPNLVDVNNSNPPVRTQVAKAPYMMDSSGGTPNRTPSSYESYPIANPAGEQQDYQGSLSRALYSQGNASMNHGAPTAIYDENTMMQLSMFGANDELGWAEFDSCVSML</sequence>
<feature type="region of interest" description="Disordered" evidence="6">
    <location>
        <begin position="453"/>
        <end position="483"/>
    </location>
</feature>
<dbReference type="CDD" id="cd12148">
    <property type="entry name" value="fungal_TF_MHR"/>
    <property type="match status" value="1"/>
</dbReference>
<gene>
    <name evidence="9" type="ORF">LY89DRAFT_739310</name>
</gene>
<dbReference type="Pfam" id="PF04082">
    <property type="entry name" value="Fungal_trans"/>
    <property type="match status" value="1"/>
</dbReference>
<keyword evidence="7" id="KW-0472">Membrane</keyword>
<dbReference type="PANTHER" id="PTHR47540">
    <property type="entry name" value="THIAMINE REPRESSIBLE GENES REGULATORY PROTEIN THI5"/>
    <property type="match status" value="1"/>
</dbReference>
<keyword evidence="10" id="KW-1185">Reference proteome</keyword>
<keyword evidence="5" id="KW-0539">Nucleus</keyword>
<dbReference type="AlphaFoldDB" id="A0A194WTT6"/>
<dbReference type="InterPro" id="IPR007219">
    <property type="entry name" value="XnlR_reg_dom"/>
</dbReference>
<proteinExistence type="predicted"/>
<dbReference type="GO" id="GO:0045944">
    <property type="term" value="P:positive regulation of transcription by RNA polymerase II"/>
    <property type="evidence" value="ECO:0007669"/>
    <property type="project" value="TreeGrafter"/>
</dbReference>